<keyword evidence="2" id="KW-0675">Receptor</keyword>
<evidence type="ECO:0000256" key="1">
    <source>
        <dbReference type="SAM" id="MobiDB-lite"/>
    </source>
</evidence>
<dbReference type="EMBL" id="CM007647">
    <property type="protein sequence ID" value="ONL95705.1"/>
    <property type="molecule type" value="Genomic_DNA"/>
</dbReference>
<protein>
    <submittedName>
        <fullName evidence="2">Proline-rich receptor-like protein kinase PERK4</fullName>
    </submittedName>
</protein>
<accession>A0A1D6JV63</accession>
<feature type="compositionally biased region" description="Basic residues" evidence="1">
    <location>
        <begin position="1"/>
        <end position="24"/>
    </location>
</feature>
<feature type="compositionally biased region" description="Low complexity" evidence="1">
    <location>
        <begin position="33"/>
        <end position="62"/>
    </location>
</feature>
<gene>
    <name evidence="2" type="ORF">ZEAMMB73_Zm00001d028337</name>
</gene>
<reference evidence="2" key="1">
    <citation type="submission" date="2015-12" db="EMBL/GenBank/DDBJ databases">
        <title>Update maize B73 reference genome by single molecule sequencing technologies.</title>
        <authorList>
            <consortium name="Maize Genome Sequencing Project"/>
            <person name="Ware D."/>
        </authorList>
    </citation>
    <scope>NUCLEOTIDE SEQUENCE [LARGE SCALE GENOMIC DNA]</scope>
    <source>
        <tissue evidence="2">Seedling</tissue>
    </source>
</reference>
<name>A0A1D6JV63_MAIZE</name>
<proteinExistence type="predicted"/>
<evidence type="ECO:0000313" key="2">
    <source>
        <dbReference type="EMBL" id="ONL95705.1"/>
    </source>
</evidence>
<organism evidence="2">
    <name type="scientific">Zea mays</name>
    <name type="common">Maize</name>
    <dbReference type="NCBI Taxonomy" id="4577"/>
    <lineage>
        <taxon>Eukaryota</taxon>
        <taxon>Viridiplantae</taxon>
        <taxon>Streptophyta</taxon>
        <taxon>Embryophyta</taxon>
        <taxon>Tracheophyta</taxon>
        <taxon>Spermatophyta</taxon>
        <taxon>Magnoliopsida</taxon>
        <taxon>Liliopsida</taxon>
        <taxon>Poales</taxon>
        <taxon>Poaceae</taxon>
        <taxon>PACMAD clade</taxon>
        <taxon>Panicoideae</taxon>
        <taxon>Andropogonodae</taxon>
        <taxon>Andropogoneae</taxon>
        <taxon>Tripsacinae</taxon>
        <taxon>Zea</taxon>
    </lineage>
</organism>
<sequence length="126" mass="14262">MTRRRRLLPTRRRRLLPTHRRRHPSPPARACRRWASPRARSRTRAASSATTTAGQASTAPTPGKRRPSGSNIADLLVRDACVVYNIYTKGSMSTVGYYQRYPTLDRDSFSTCNDAHKMSCNVRICV</sequence>
<keyword evidence="2" id="KW-0808">Transferase</keyword>
<dbReference type="GO" id="GO:0016301">
    <property type="term" value="F:kinase activity"/>
    <property type="evidence" value="ECO:0007669"/>
    <property type="project" value="UniProtKB-KW"/>
</dbReference>
<keyword evidence="2" id="KW-0418">Kinase</keyword>
<dbReference type="AlphaFoldDB" id="A0A1D6JV63"/>
<feature type="region of interest" description="Disordered" evidence="1">
    <location>
        <begin position="1"/>
        <end position="71"/>
    </location>
</feature>